<feature type="transmembrane region" description="Helical" evidence="5">
    <location>
        <begin position="159"/>
        <end position="179"/>
    </location>
</feature>
<evidence type="ECO:0000256" key="2">
    <source>
        <dbReference type="ARBA" id="ARBA00022692"/>
    </source>
</evidence>
<feature type="domain" description="Peptidase S54 rhomboid" evidence="6">
    <location>
        <begin position="64"/>
        <end position="193"/>
    </location>
</feature>
<feature type="transmembrane region" description="Helical" evidence="5">
    <location>
        <begin position="104"/>
        <end position="122"/>
    </location>
</feature>
<keyword evidence="8" id="KW-1185">Reference proteome</keyword>
<evidence type="ECO:0000313" key="7">
    <source>
        <dbReference type="EMBL" id="WIM67726.1"/>
    </source>
</evidence>
<accession>A0ABY8VDI7</accession>
<evidence type="ECO:0000256" key="5">
    <source>
        <dbReference type="SAM" id="Phobius"/>
    </source>
</evidence>
<dbReference type="PANTHER" id="PTHR43731">
    <property type="entry name" value="RHOMBOID PROTEASE"/>
    <property type="match status" value="1"/>
</dbReference>
<dbReference type="InterPro" id="IPR050925">
    <property type="entry name" value="Rhomboid_protease_S54"/>
</dbReference>
<feature type="transmembrane region" description="Helical" evidence="5">
    <location>
        <begin position="72"/>
        <end position="92"/>
    </location>
</feature>
<evidence type="ECO:0000259" key="6">
    <source>
        <dbReference type="Pfam" id="PF01694"/>
    </source>
</evidence>
<dbReference type="GO" id="GO:0006508">
    <property type="term" value="P:proteolysis"/>
    <property type="evidence" value="ECO:0007669"/>
    <property type="project" value="UniProtKB-KW"/>
</dbReference>
<keyword evidence="7" id="KW-0645">Protease</keyword>
<dbReference type="EMBL" id="CP126969">
    <property type="protein sequence ID" value="WIM67726.1"/>
    <property type="molecule type" value="Genomic_DNA"/>
</dbReference>
<keyword evidence="2 5" id="KW-0812">Transmembrane</keyword>
<dbReference type="Gene3D" id="1.20.1540.10">
    <property type="entry name" value="Rhomboid-like"/>
    <property type="match status" value="1"/>
</dbReference>
<keyword evidence="4 5" id="KW-0472">Membrane</keyword>
<dbReference type="Pfam" id="PF01694">
    <property type="entry name" value="Rhomboid"/>
    <property type="match status" value="1"/>
</dbReference>
<keyword evidence="3 5" id="KW-1133">Transmembrane helix</keyword>
<gene>
    <name evidence="7" type="ORF">QP027_11715</name>
</gene>
<protein>
    <submittedName>
        <fullName evidence="7">Rhomboid family intramembrane serine protease</fullName>
        <ecNumber evidence="7">3.4.21.105</ecNumber>
    </submittedName>
</protein>
<dbReference type="PANTHER" id="PTHR43731:SF26">
    <property type="entry name" value="RHOMBOID-LIKE PROTEIN 10, CHLOROPLASTIC"/>
    <property type="match status" value="1"/>
</dbReference>
<evidence type="ECO:0000313" key="8">
    <source>
        <dbReference type="Proteomes" id="UP001225598"/>
    </source>
</evidence>
<dbReference type="GO" id="GO:0008233">
    <property type="term" value="F:peptidase activity"/>
    <property type="evidence" value="ECO:0007669"/>
    <property type="project" value="UniProtKB-KW"/>
</dbReference>
<dbReference type="SUPFAM" id="SSF144091">
    <property type="entry name" value="Rhomboid-like"/>
    <property type="match status" value="1"/>
</dbReference>
<evidence type="ECO:0000256" key="1">
    <source>
        <dbReference type="ARBA" id="ARBA00004141"/>
    </source>
</evidence>
<evidence type="ECO:0000256" key="4">
    <source>
        <dbReference type="ARBA" id="ARBA00023136"/>
    </source>
</evidence>
<keyword evidence="7" id="KW-0378">Hydrolase</keyword>
<name>A0ABY8VDI7_9CORY</name>
<feature type="transmembrane region" description="Helical" evidence="5">
    <location>
        <begin position="128"/>
        <end position="147"/>
    </location>
</feature>
<organism evidence="7 8">
    <name type="scientific">Corynebacterium breve</name>
    <dbReference type="NCBI Taxonomy" id="3049799"/>
    <lineage>
        <taxon>Bacteria</taxon>
        <taxon>Bacillati</taxon>
        <taxon>Actinomycetota</taxon>
        <taxon>Actinomycetes</taxon>
        <taxon>Mycobacteriales</taxon>
        <taxon>Corynebacteriaceae</taxon>
        <taxon>Corynebacterium</taxon>
    </lineage>
</organism>
<dbReference type="Proteomes" id="UP001225598">
    <property type="component" value="Chromosome"/>
</dbReference>
<sequence length="220" mass="23159">MTFQSWFREHTRHAPATLWIIALCSVVWLVTAVQAQALNDSVWGSSLGSAMVLWGPAAQVEPWGMARAVTSIFLHLGVGHLIVNMVMLLLIGPEIERFVGSGPYALAFVAGGLGGSAAISMFNFNTPTAGASGAIYALMPVMVAIAYRRSVDLRAPIVFLAIAVGYTFLAGNVSVWGHLGGVLAGAVMAWPLTSAQVRTRWLSAGLVALISGVLIILALT</sequence>
<dbReference type="InterPro" id="IPR022764">
    <property type="entry name" value="Peptidase_S54_rhomboid_dom"/>
</dbReference>
<dbReference type="EC" id="3.4.21.105" evidence="7"/>
<feature type="transmembrane region" description="Helical" evidence="5">
    <location>
        <begin position="199"/>
        <end position="219"/>
    </location>
</feature>
<evidence type="ECO:0000256" key="3">
    <source>
        <dbReference type="ARBA" id="ARBA00022989"/>
    </source>
</evidence>
<comment type="subcellular location">
    <subcellularLocation>
        <location evidence="1">Membrane</location>
        <topology evidence="1">Multi-pass membrane protein</topology>
    </subcellularLocation>
</comment>
<dbReference type="RefSeq" id="WP_284825035.1">
    <property type="nucleotide sequence ID" value="NZ_CP126969.1"/>
</dbReference>
<proteinExistence type="predicted"/>
<dbReference type="InterPro" id="IPR035952">
    <property type="entry name" value="Rhomboid-like_sf"/>
</dbReference>
<reference evidence="7 8" key="1">
    <citation type="submission" date="2023-05" db="EMBL/GenBank/DDBJ databases">
        <title>Corynebacterium suedekumii sp. nov. and Corynebacterium breve sp. nov. isolated from raw cow's milk.</title>
        <authorList>
            <person name="Baer M.K."/>
            <person name="Mehl L."/>
            <person name="Hellmuth R."/>
            <person name="Marke G."/>
            <person name="Lipski A."/>
        </authorList>
    </citation>
    <scope>NUCLEOTIDE SEQUENCE [LARGE SCALE GENOMIC DNA]</scope>
    <source>
        <strain evidence="7 8">R4</strain>
    </source>
</reference>